<feature type="domain" description="HMG box" evidence="5">
    <location>
        <begin position="342"/>
        <end position="410"/>
    </location>
</feature>
<keyword evidence="2" id="KW-0804">Transcription</keyword>
<feature type="compositionally biased region" description="Basic and acidic residues" evidence="4">
    <location>
        <begin position="578"/>
        <end position="588"/>
    </location>
</feature>
<evidence type="ECO:0000256" key="3">
    <source>
        <dbReference type="PROSITE-ProRule" id="PRU00267"/>
    </source>
</evidence>
<feature type="compositionally biased region" description="Low complexity" evidence="4">
    <location>
        <begin position="185"/>
        <end position="195"/>
    </location>
</feature>
<dbReference type="GO" id="GO:0005634">
    <property type="term" value="C:nucleus"/>
    <property type="evidence" value="ECO:0007669"/>
    <property type="project" value="UniProtKB-UniRule"/>
</dbReference>
<feature type="compositionally biased region" description="Low complexity" evidence="4">
    <location>
        <begin position="412"/>
        <end position="422"/>
    </location>
</feature>
<comment type="caution">
    <text evidence="6">The sequence shown here is derived from an EMBL/GenBank/DDBJ whole genome shotgun (WGS) entry which is preliminary data.</text>
</comment>
<gene>
    <name evidence="6" type="ORF">IWQ60_012558</name>
</gene>
<dbReference type="AlphaFoldDB" id="A0A9W7ZF31"/>
<dbReference type="PANTHER" id="PTHR10270">
    <property type="entry name" value="SOX TRANSCRIPTION FACTOR"/>
    <property type="match status" value="1"/>
</dbReference>
<name>A0A9W7ZF31_9FUNG</name>
<organism evidence="6 7">
    <name type="scientific">Tieghemiomyces parasiticus</name>
    <dbReference type="NCBI Taxonomy" id="78921"/>
    <lineage>
        <taxon>Eukaryota</taxon>
        <taxon>Fungi</taxon>
        <taxon>Fungi incertae sedis</taxon>
        <taxon>Zoopagomycota</taxon>
        <taxon>Kickxellomycotina</taxon>
        <taxon>Dimargaritomycetes</taxon>
        <taxon>Dimargaritales</taxon>
        <taxon>Dimargaritaceae</taxon>
        <taxon>Tieghemiomyces</taxon>
    </lineage>
</organism>
<dbReference type="Pfam" id="PF00505">
    <property type="entry name" value="HMG_box"/>
    <property type="match status" value="2"/>
</dbReference>
<keyword evidence="3" id="KW-0539">Nucleus</keyword>
<feature type="region of interest" description="Disordered" evidence="4">
    <location>
        <begin position="408"/>
        <end position="464"/>
    </location>
</feature>
<evidence type="ECO:0000256" key="1">
    <source>
        <dbReference type="ARBA" id="ARBA00023125"/>
    </source>
</evidence>
<feature type="DNA-binding region" description="HMG box" evidence="3">
    <location>
        <begin position="469"/>
        <end position="537"/>
    </location>
</feature>
<dbReference type="SUPFAM" id="SSF47095">
    <property type="entry name" value="HMG-box"/>
    <property type="match status" value="2"/>
</dbReference>
<dbReference type="InterPro" id="IPR009071">
    <property type="entry name" value="HMG_box_dom"/>
</dbReference>
<dbReference type="PANTHER" id="PTHR10270:SF161">
    <property type="entry name" value="SEX-DETERMINING REGION Y PROTEIN"/>
    <property type="match status" value="1"/>
</dbReference>
<feature type="non-terminal residue" evidence="6">
    <location>
        <position position="588"/>
    </location>
</feature>
<dbReference type="EMBL" id="JANBPT010002132">
    <property type="protein sequence ID" value="KAJ1903612.1"/>
    <property type="molecule type" value="Genomic_DNA"/>
</dbReference>
<protein>
    <recommendedName>
        <fullName evidence="5">HMG box domain-containing protein</fullName>
    </recommendedName>
</protein>
<feature type="compositionally biased region" description="Polar residues" evidence="4">
    <location>
        <begin position="143"/>
        <end position="160"/>
    </location>
</feature>
<feature type="compositionally biased region" description="Polar residues" evidence="4">
    <location>
        <begin position="224"/>
        <end position="234"/>
    </location>
</feature>
<dbReference type="SMART" id="SM00398">
    <property type="entry name" value="HMG"/>
    <property type="match status" value="2"/>
</dbReference>
<dbReference type="GO" id="GO:0000978">
    <property type="term" value="F:RNA polymerase II cis-regulatory region sequence-specific DNA binding"/>
    <property type="evidence" value="ECO:0007669"/>
    <property type="project" value="TreeGrafter"/>
</dbReference>
<feature type="region of interest" description="Disordered" evidence="4">
    <location>
        <begin position="559"/>
        <end position="588"/>
    </location>
</feature>
<accession>A0A9W7ZF31</accession>
<dbReference type="GO" id="GO:0001228">
    <property type="term" value="F:DNA-binding transcription activator activity, RNA polymerase II-specific"/>
    <property type="evidence" value="ECO:0007669"/>
    <property type="project" value="TreeGrafter"/>
</dbReference>
<feature type="non-terminal residue" evidence="6">
    <location>
        <position position="1"/>
    </location>
</feature>
<feature type="region of interest" description="Disordered" evidence="4">
    <location>
        <begin position="129"/>
        <end position="260"/>
    </location>
</feature>
<evidence type="ECO:0000259" key="5">
    <source>
        <dbReference type="PROSITE" id="PS50118"/>
    </source>
</evidence>
<keyword evidence="7" id="KW-1185">Reference proteome</keyword>
<dbReference type="Proteomes" id="UP001150569">
    <property type="component" value="Unassembled WGS sequence"/>
</dbReference>
<reference evidence="6" key="1">
    <citation type="submission" date="2022-07" db="EMBL/GenBank/DDBJ databases">
        <title>Phylogenomic reconstructions and comparative analyses of Kickxellomycotina fungi.</title>
        <authorList>
            <person name="Reynolds N.K."/>
            <person name="Stajich J.E."/>
            <person name="Barry K."/>
            <person name="Grigoriev I.V."/>
            <person name="Crous P."/>
            <person name="Smith M.E."/>
        </authorList>
    </citation>
    <scope>NUCLEOTIDE SEQUENCE</scope>
    <source>
        <strain evidence="6">RSA 861</strain>
    </source>
</reference>
<dbReference type="PROSITE" id="PS50118">
    <property type="entry name" value="HMG_BOX_2"/>
    <property type="match status" value="2"/>
</dbReference>
<dbReference type="GO" id="GO:0030154">
    <property type="term" value="P:cell differentiation"/>
    <property type="evidence" value="ECO:0007669"/>
    <property type="project" value="TreeGrafter"/>
</dbReference>
<dbReference type="Gene3D" id="1.10.30.10">
    <property type="entry name" value="High mobility group box domain"/>
    <property type="match status" value="2"/>
</dbReference>
<dbReference type="InterPro" id="IPR036910">
    <property type="entry name" value="HMG_box_dom_sf"/>
</dbReference>
<dbReference type="OrthoDB" id="1919336at2759"/>
<evidence type="ECO:0000313" key="6">
    <source>
        <dbReference type="EMBL" id="KAJ1903612.1"/>
    </source>
</evidence>
<evidence type="ECO:0000256" key="4">
    <source>
        <dbReference type="SAM" id="MobiDB-lite"/>
    </source>
</evidence>
<proteinExistence type="predicted"/>
<dbReference type="InterPro" id="IPR050140">
    <property type="entry name" value="SRY-related_HMG-box_TF-like"/>
</dbReference>
<feature type="DNA-binding region" description="HMG box" evidence="3">
    <location>
        <begin position="342"/>
        <end position="410"/>
    </location>
</feature>
<sequence>ANSTGMFNFSGSHDGQDGADLSATSLAGIDSSSLVPTALGAVGRNANEGVHQLLNDQRFDAFSAFPPHHINMLHSSSDSVPPAPDSNLSAANSHASLNAILRQPNFLNTHHQMDRVSVLQPMTTTSTAPASLGTFGGPFEISGGSSTNTSFSLPGVNSPTPGRKLPADPRIAATPGRPLPPPSPQTTSTAHRPSPAAAPPSSPLANLPALPHVPPSPLSRHHPQSTPHAASGPTNLPGPPSAVYLPASRTPSVPPTAQSAPTSMLSVNLASPTVRFAPQPTRVIHAASPVTSSAVPLEIITRPKTRPAPLQILAAAGEPSSLGSADAAAGEITETLSPPAKLKRPMNAFLVFSSERRAQYKIESPHISTAEQSKLLGEEWSQMPDERKQLFYQRARDLKTKFTQDHPDFVYTRRPNNTRRTNGSGTAAKAEDGSPKVLGGKRGRDTKPNGAGRKGSGTEVTSPVTPERLKRPMNAYLIFNQDMRRRLLSENPNMTVSEISRSIGDQWRALPDMERQTYNRRAQALKDDFKFKNPDYVFTRRSKKDMALAQAAAAESKAAAAAIAHGDSPHSRRRKRAKPDMPRHPMSA</sequence>
<evidence type="ECO:0000256" key="2">
    <source>
        <dbReference type="ARBA" id="ARBA00023163"/>
    </source>
</evidence>
<keyword evidence="1 3" id="KW-0238">DNA-binding</keyword>
<feature type="compositionally biased region" description="Polar residues" evidence="4">
    <location>
        <begin position="249"/>
        <end position="260"/>
    </location>
</feature>
<evidence type="ECO:0000313" key="7">
    <source>
        <dbReference type="Proteomes" id="UP001150569"/>
    </source>
</evidence>
<feature type="domain" description="HMG box" evidence="5">
    <location>
        <begin position="469"/>
        <end position="537"/>
    </location>
</feature>